<evidence type="ECO:0000256" key="4">
    <source>
        <dbReference type="SAM" id="Phobius"/>
    </source>
</evidence>
<dbReference type="Proteomes" id="UP000264800">
    <property type="component" value="Unplaced"/>
</dbReference>
<dbReference type="AlphaFoldDB" id="A0A3Q3BGV1"/>
<name>A0A3Q3BGV1_KRYMA</name>
<evidence type="ECO:0000256" key="1">
    <source>
        <dbReference type="ARBA" id="ARBA00004251"/>
    </source>
</evidence>
<dbReference type="GO" id="GO:0009897">
    <property type="term" value="C:external side of plasma membrane"/>
    <property type="evidence" value="ECO:0007669"/>
    <property type="project" value="TreeGrafter"/>
</dbReference>
<keyword evidence="7" id="KW-1185">Reference proteome</keyword>
<proteinExistence type="predicted"/>
<dbReference type="PANTHER" id="PTHR10570:SF9">
    <property type="entry name" value="T-CELL SURFACE GLYCOPROTEIN CD3 EPSILON CHAIN"/>
    <property type="match status" value="1"/>
</dbReference>
<keyword evidence="3" id="KW-0732">Signal</keyword>
<organism evidence="6 7">
    <name type="scientific">Kryptolebias marmoratus</name>
    <name type="common">Mangrove killifish</name>
    <name type="synonym">Rivulus marmoratus</name>
    <dbReference type="NCBI Taxonomy" id="37003"/>
    <lineage>
        <taxon>Eukaryota</taxon>
        <taxon>Metazoa</taxon>
        <taxon>Chordata</taxon>
        <taxon>Craniata</taxon>
        <taxon>Vertebrata</taxon>
        <taxon>Euteleostomi</taxon>
        <taxon>Actinopterygii</taxon>
        <taxon>Neopterygii</taxon>
        <taxon>Teleostei</taxon>
        <taxon>Neoteleostei</taxon>
        <taxon>Acanthomorphata</taxon>
        <taxon>Ovalentaria</taxon>
        <taxon>Atherinomorphae</taxon>
        <taxon>Cyprinodontiformes</taxon>
        <taxon>Rivulidae</taxon>
        <taxon>Kryptolebias</taxon>
    </lineage>
</organism>
<feature type="domain" description="CD3 gamma/delta subunit Ig-like" evidence="5">
    <location>
        <begin position="32"/>
        <end position="94"/>
    </location>
</feature>
<dbReference type="PANTHER" id="PTHR10570">
    <property type="entry name" value="T-CELL SURFACE GLYCOPROTEIN CD3 GAMMA CHAIN / DELTA CHAIN"/>
    <property type="match status" value="1"/>
</dbReference>
<evidence type="ECO:0000313" key="6">
    <source>
        <dbReference type="Ensembl" id="ENSKMAP00000029035.1"/>
    </source>
</evidence>
<dbReference type="InterPro" id="IPR013783">
    <property type="entry name" value="Ig-like_fold"/>
</dbReference>
<dbReference type="Pfam" id="PF16680">
    <property type="entry name" value="Ig_4"/>
    <property type="match status" value="1"/>
</dbReference>
<evidence type="ECO:0000256" key="2">
    <source>
        <dbReference type="ARBA" id="ARBA00022475"/>
    </source>
</evidence>
<sequence>MHQIGVQVVLIVVLIGFFLFFLFKGEATFWRKQVTLTCPEEGQWFNDGKEVNTNILQTYEFEYQQQAEYSCVYSDNKKYYFFVKGRACENCFEVDGRLFMLAIIVDLIGTSVLMMELFRRRWKSDVAVLHGCYGDPQLNRGAEGTETYSAVVVRRT</sequence>
<reference evidence="6" key="2">
    <citation type="submission" date="2025-09" db="UniProtKB">
        <authorList>
            <consortium name="Ensembl"/>
        </authorList>
    </citation>
    <scope>IDENTIFICATION</scope>
</reference>
<accession>A0A3Q3BGV1</accession>
<comment type="subcellular location">
    <subcellularLocation>
        <location evidence="1">Cell membrane</location>
        <topology evidence="1">Single-pass type I membrane protein</topology>
    </subcellularLocation>
</comment>
<evidence type="ECO:0000256" key="3">
    <source>
        <dbReference type="ARBA" id="ARBA00022729"/>
    </source>
</evidence>
<dbReference type="InterPro" id="IPR032052">
    <property type="entry name" value="Ig_4"/>
</dbReference>
<dbReference type="Ensembl" id="ENSKMAT00000029398.1">
    <property type="protein sequence ID" value="ENSKMAP00000029035.1"/>
    <property type="gene ID" value="ENSKMAG00000021527.1"/>
</dbReference>
<evidence type="ECO:0000313" key="7">
    <source>
        <dbReference type="Proteomes" id="UP000264800"/>
    </source>
</evidence>
<feature type="transmembrane region" description="Helical" evidence="4">
    <location>
        <begin position="6"/>
        <end position="23"/>
    </location>
</feature>
<dbReference type="InterPro" id="IPR015484">
    <property type="entry name" value="CD3_esu/gsu/dsu"/>
</dbReference>
<keyword evidence="2" id="KW-1003">Cell membrane</keyword>
<protein>
    <recommendedName>
        <fullName evidence="5">CD3 gamma/delta subunit Ig-like domain-containing protein</fullName>
    </recommendedName>
</protein>
<dbReference type="GO" id="GO:0042105">
    <property type="term" value="C:alpha-beta T cell receptor complex"/>
    <property type="evidence" value="ECO:0007669"/>
    <property type="project" value="TreeGrafter"/>
</dbReference>
<reference evidence="6" key="1">
    <citation type="submission" date="2025-08" db="UniProtKB">
        <authorList>
            <consortium name="Ensembl"/>
        </authorList>
    </citation>
    <scope>IDENTIFICATION</scope>
</reference>
<evidence type="ECO:0000259" key="5">
    <source>
        <dbReference type="Pfam" id="PF16680"/>
    </source>
</evidence>
<dbReference type="GeneTree" id="ENSGT00730000111885"/>
<dbReference type="GO" id="GO:0045059">
    <property type="term" value="P:positive thymic T cell selection"/>
    <property type="evidence" value="ECO:0007669"/>
    <property type="project" value="TreeGrafter"/>
</dbReference>
<dbReference type="GO" id="GO:0007166">
    <property type="term" value="P:cell surface receptor signaling pathway"/>
    <property type="evidence" value="ECO:0007669"/>
    <property type="project" value="TreeGrafter"/>
</dbReference>
<keyword evidence="4" id="KW-0812">Transmembrane</keyword>
<dbReference type="Gene3D" id="2.60.40.10">
    <property type="entry name" value="Immunoglobulins"/>
    <property type="match status" value="1"/>
</dbReference>
<dbReference type="GO" id="GO:0004888">
    <property type="term" value="F:transmembrane signaling receptor activity"/>
    <property type="evidence" value="ECO:0007669"/>
    <property type="project" value="TreeGrafter"/>
</dbReference>
<dbReference type="STRING" id="37003.ENSKMAP00000029035"/>
<keyword evidence="4" id="KW-1133">Transmembrane helix</keyword>
<keyword evidence="4" id="KW-0472">Membrane</keyword>